<dbReference type="NCBIfam" id="TIGR00057">
    <property type="entry name" value="L-threonylcarbamoyladenylate synthase"/>
    <property type="match status" value="1"/>
</dbReference>
<comment type="caution">
    <text evidence="13">The sequence shown here is derived from an EMBL/GenBank/DDBJ whole genome shotgun (WGS) entry which is preliminary data.</text>
</comment>
<evidence type="ECO:0000259" key="12">
    <source>
        <dbReference type="PROSITE" id="PS51163"/>
    </source>
</evidence>
<reference evidence="13 14" key="1">
    <citation type="journal article" date="2018" name="Elife">
        <title>Discovery and characterization of a prevalent human gut bacterial enzyme sufficient for the inactivation of a family of plant toxins.</title>
        <authorList>
            <person name="Koppel N."/>
            <person name="Bisanz J.E."/>
            <person name="Pandelia M.E."/>
            <person name="Turnbaugh P.J."/>
            <person name="Balskus E.P."/>
        </authorList>
    </citation>
    <scope>NUCLEOTIDE SEQUENCE [LARGE SCALE GENOMIC DNA]</scope>
    <source>
        <strain evidence="13 14">MR1 #12</strain>
    </source>
</reference>
<dbReference type="InterPro" id="IPR050156">
    <property type="entry name" value="TC-AMP_synthase_SUA5"/>
</dbReference>
<dbReference type="Pfam" id="PF01300">
    <property type="entry name" value="Sua5_yciO_yrdC"/>
    <property type="match status" value="1"/>
</dbReference>
<comment type="subcellular location">
    <subcellularLocation>
        <location evidence="1">Cytoplasm</location>
    </subcellularLocation>
</comment>
<dbReference type="GO" id="GO:0000049">
    <property type="term" value="F:tRNA binding"/>
    <property type="evidence" value="ECO:0007669"/>
    <property type="project" value="TreeGrafter"/>
</dbReference>
<dbReference type="GO" id="GO:0005737">
    <property type="term" value="C:cytoplasm"/>
    <property type="evidence" value="ECO:0007669"/>
    <property type="project" value="UniProtKB-SubCell"/>
</dbReference>
<dbReference type="GO" id="GO:0061710">
    <property type="term" value="F:L-threonylcarbamoyladenylate synthase"/>
    <property type="evidence" value="ECO:0007669"/>
    <property type="project" value="UniProtKB-EC"/>
</dbReference>
<dbReference type="GO" id="GO:0003725">
    <property type="term" value="F:double-stranded RNA binding"/>
    <property type="evidence" value="ECO:0007669"/>
    <property type="project" value="InterPro"/>
</dbReference>
<evidence type="ECO:0000256" key="2">
    <source>
        <dbReference type="ARBA" id="ARBA00007663"/>
    </source>
</evidence>
<dbReference type="InterPro" id="IPR017945">
    <property type="entry name" value="DHBP_synth_RibB-like_a/b_dom"/>
</dbReference>
<evidence type="ECO:0000256" key="11">
    <source>
        <dbReference type="ARBA" id="ARBA00048366"/>
    </source>
</evidence>
<evidence type="ECO:0000256" key="10">
    <source>
        <dbReference type="ARBA" id="ARBA00029774"/>
    </source>
</evidence>
<keyword evidence="5" id="KW-0808">Transferase</keyword>
<accession>A0A369MM32</accession>
<sequence length="202" mass="21083">MPPLSSSKREAVAALKRGEAVIFPTETVYGLGVSVEAAASPEALYDLKERDRGKPVSWLVGGVDDLDRYGAHVPDLARRLARAYWPGPLTLIVEAGDAVPAAFRSAAGSIGLRMPDNDTALELIEAVGCPLATTSANISGLQAPGAFDALDPRLAARVGVVVPDDTDDDKSGVASTVLDCTVNPPRILREGAVAEADIRAVR</sequence>
<evidence type="ECO:0000256" key="1">
    <source>
        <dbReference type="ARBA" id="ARBA00004496"/>
    </source>
</evidence>
<evidence type="ECO:0000256" key="3">
    <source>
        <dbReference type="ARBA" id="ARBA00012584"/>
    </source>
</evidence>
<dbReference type="GO" id="GO:0008033">
    <property type="term" value="P:tRNA processing"/>
    <property type="evidence" value="ECO:0007669"/>
    <property type="project" value="UniProtKB-KW"/>
</dbReference>
<dbReference type="GO" id="GO:0005524">
    <property type="term" value="F:ATP binding"/>
    <property type="evidence" value="ECO:0007669"/>
    <property type="project" value="UniProtKB-KW"/>
</dbReference>
<comment type="catalytic activity">
    <reaction evidence="11">
        <text>L-threonine + hydrogencarbonate + ATP = L-threonylcarbamoyladenylate + diphosphate + H2O</text>
        <dbReference type="Rhea" id="RHEA:36407"/>
        <dbReference type="ChEBI" id="CHEBI:15377"/>
        <dbReference type="ChEBI" id="CHEBI:17544"/>
        <dbReference type="ChEBI" id="CHEBI:30616"/>
        <dbReference type="ChEBI" id="CHEBI:33019"/>
        <dbReference type="ChEBI" id="CHEBI:57926"/>
        <dbReference type="ChEBI" id="CHEBI:73682"/>
        <dbReference type="EC" id="2.7.7.87"/>
    </reaction>
</comment>
<evidence type="ECO:0000256" key="6">
    <source>
        <dbReference type="ARBA" id="ARBA00022694"/>
    </source>
</evidence>
<dbReference type="PANTHER" id="PTHR17490">
    <property type="entry name" value="SUA5"/>
    <property type="match status" value="1"/>
</dbReference>
<evidence type="ECO:0000256" key="7">
    <source>
        <dbReference type="ARBA" id="ARBA00022695"/>
    </source>
</evidence>
<evidence type="ECO:0000256" key="5">
    <source>
        <dbReference type="ARBA" id="ARBA00022679"/>
    </source>
</evidence>
<dbReference type="Gene3D" id="3.90.870.10">
    <property type="entry name" value="DHBP synthase"/>
    <property type="match status" value="1"/>
</dbReference>
<keyword evidence="8" id="KW-0547">Nucleotide-binding</keyword>
<dbReference type="EMBL" id="PPTX01000031">
    <property type="protein sequence ID" value="RDB75034.1"/>
    <property type="molecule type" value="Genomic_DNA"/>
</dbReference>
<evidence type="ECO:0000256" key="8">
    <source>
        <dbReference type="ARBA" id="ARBA00022741"/>
    </source>
</evidence>
<feature type="domain" description="YrdC-like" evidence="12">
    <location>
        <begin position="5"/>
        <end position="193"/>
    </location>
</feature>
<dbReference type="PANTHER" id="PTHR17490:SF16">
    <property type="entry name" value="THREONYLCARBAMOYL-AMP SYNTHASE"/>
    <property type="match status" value="1"/>
</dbReference>
<dbReference type="EC" id="2.7.7.87" evidence="3"/>
<evidence type="ECO:0000256" key="9">
    <source>
        <dbReference type="ARBA" id="ARBA00022840"/>
    </source>
</evidence>
<protein>
    <recommendedName>
        <fullName evidence="10">L-threonylcarbamoyladenylate synthase</fullName>
        <ecNumber evidence="3">2.7.7.87</ecNumber>
    </recommendedName>
    <alternativeName>
        <fullName evidence="10">L-threonylcarbamoyladenylate synthase</fullName>
    </alternativeName>
</protein>
<gene>
    <name evidence="13" type="ORF">C1872_14620</name>
</gene>
<evidence type="ECO:0000313" key="13">
    <source>
        <dbReference type="EMBL" id="RDB75034.1"/>
    </source>
</evidence>
<evidence type="ECO:0000256" key="4">
    <source>
        <dbReference type="ARBA" id="ARBA00022490"/>
    </source>
</evidence>
<evidence type="ECO:0000313" key="14">
    <source>
        <dbReference type="Proteomes" id="UP000253752"/>
    </source>
</evidence>
<keyword evidence="4" id="KW-0963">Cytoplasm</keyword>
<keyword evidence="6" id="KW-0819">tRNA processing</keyword>
<comment type="similarity">
    <text evidence="2">Belongs to the SUA5 family.</text>
</comment>
<name>A0A369MM32_EGGLN</name>
<keyword evidence="9" id="KW-0067">ATP-binding</keyword>
<organism evidence="13 14">
    <name type="scientific">Eggerthella lenta</name>
    <name type="common">Eubacterium lentum</name>
    <dbReference type="NCBI Taxonomy" id="84112"/>
    <lineage>
        <taxon>Bacteria</taxon>
        <taxon>Bacillati</taxon>
        <taxon>Actinomycetota</taxon>
        <taxon>Coriobacteriia</taxon>
        <taxon>Eggerthellales</taxon>
        <taxon>Eggerthellaceae</taxon>
        <taxon>Eggerthella</taxon>
    </lineage>
</organism>
<dbReference type="SUPFAM" id="SSF55821">
    <property type="entry name" value="YrdC/RibB"/>
    <property type="match status" value="1"/>
</dbReference>
<dbReference type="Proteomes" id="UP000253752">
    <property type="component" value="Unassembled WGS sequence"/>
</dbReference>
<dbReference type="PROSITE" id="PS51163">
    <property type="entry name" value="YRDC"/>
    <property type="match status" value="1"/>
</dbReference>
<keyword evidence="7" id="KW-0548">Nucleotidyltransferase</keyword>
<dbReference type="InterPro" id="IPR006070">
    <property type="entry name" value="Sua5-like_dom"/>
</dbReference>
<dbReference type="GO" id="GO:0006450">
    <property type="term" value="P:regulation of translational fidelity"/>
    <property type="evidence" value="ECO:0007669"/>
    <property type="project" value="TreeGrafter"/>
</dbReference>
<proteinExistence type="inferred from homology"/>
<dbReference type="RefSeq" id="WP_009608844.1">
    <property type="nucleotide sequence ID" value="NZ_CP089334.1"/>
</dbReference>
<dbReference type="AlphaFoldDB" id="A0A369MM32"/>